<sequence length="127" mass="13675">MFSDNLGLLAAAVSPADVSSTIMPIFRGLCGDYEPEIRASAVYHMADLLAVCFDTSAKKDILMTGTRLLSDVHNYVRMSLAGAVLKSVKYVPKELWGTTIVPTCTSLLADKEPDVRLALISGFSSMT</sequence>
<protein>
    <submittedName>
        <fullName evidence="3">Serine/threonine-protein phosphatase 2A 65 kDa regulatory subunit A alpha isoform</fullName>
    </submittedName>
</protein>
<dbReference type="EMBL" id="GBHO01015478">
    <property type="protein sequence ID" value="JAG28126.1"/>
    <property type="molecule type" value="Transcribed_RNA"/>
</dbReference>
<dbReference type="InterPro" id="IPR016024">
    <property type="entry name" value="ARM-type_fold"/>
</dbReference>
<dbReference type="Gene3D" id="1.25.10.10">
    <property type="entry name" value="Leucine-rich Repeat Variant"/>
    <property type="match status" value="1"/>
</dbReference>
<organism evidence="3">
    <name type="scientific">Lygus hesperus</name>
    <name type="common">Western plant bug</name>
    <dbReference type="NCBI Taxonomy" id="30085"/>
    <lineage>
        <taxon>Eukaryota</taxon>
        <taxon>Metazoa</taxon>
        <taxon>Ecdysozoa</taxon>
        <taxon>Arthropoda</taxon>
        <taxon>Hexapoda</taxon>
        <taxon>Insecta</taxon>
        <taxon>Pterygota</taxon>
        <taxon>Neoptera</taxon>
        <taxon>Paraneoptera</taxon>
        <taxon>Hemiptera</taxon>
        <taxon>Heteroptera</taxon>
        <taxon>Panheteroptera</taxon>
        <taxon>Cimicomorpha</taxon>
        <taxon>Miridae</taxon>
        <taxon>Mirini</taxon>
        <taxon>Lygus</taxon>
    </lineage>
</organism>
<name>A0A0A9Y945_LYGHE</name>
<gene>
    <name evidence="3" type="primary">PPP2R1A_1</name>
    <name evidence="3" type="ORF">CM83_6635</name>
</gene>
<dbReference type="PROSITE" id="PS50077">
    <property type="entry name" value="HEAT_REPEAT"/>
    <property type="match status" value="1"/>
</dbReference>
<dbReference type="SUPFAM" id="SSF48371">
    <property type="entry name" value="ARM repeat"/>
    <property type="match status" value="1"/>
</dbReference>
<dbReference type="Pfam" id="PF02985">
    <property type="entry name" value="HEAT"/>
    <property type="match status" value="1"/>
</dbReference>
<reference evidence="3" key="2">
    <citation type="submission" date="2014-07" db="EMBL/GenBank/DDBJ databases">
        <authorList>
            <person name="Hull J."/>
        </authorList>
    </citation>
    <scope>NUCLEOTIDE SEQUENCE</scope>
</reference>
<evidence type="ECO:0000256" key="1">
    <source>
        <dbReference type="ARBA" id="ARBA00022737"/>
    </source>
</evidence>
<reference evidence="3" key="1">
    <citation type="journal article" date="2014" name="PLoS ONE">
        <title>Transcriptome-Based Identification of ABC Transporters in the Western Tarnished Plant Bug Lygus hesperus.</title>
        <authorList>
            <person name="Hull J.J."/>
            <person name="Chaney K."/>
            <person name="Geib S.M."/>
            <person name="Fabrick J.A."/>
            <person name="Brent C.S."/>
            <person name="Walsh D."/>
            <person name="Lavine L.C."/>
        </authorList>
    </citation>
    <scope>NUCLEOTIDE SEQUENCE</scope>
</reference>
<dbReference type="AlphaFoldDB" id="A0A0A9Y945"/>
<proteinExistence type="predicted"/>
<dbReference type="InterPro" id="IPR011989">
    <property type="entry name" value="ARM-like"/>
</dbReference>
<accession>A0A0A9Y945</accession>
<dbReference type="InterPro" id="IPR000357">
    <property type="entry name" value="HEAT"/>
</dbReference>
<keyword evidence="1" id="KW-0677">Repeat</keyword>
<evidence type="ECO:0000256" key="2">
    <source>
        <dbReference type="PROSITE-ProRule" id="PRU00103"/>
    </source>
</evidence>
<dbReference type="InterPro" id="IPR021133">
    <property type="entry name" value="HEAT_type_2"/>
</dbReference>
<evidence type="ECO:0000313" key="3">
    <source>
        <dbReference type="EMBL" id="JAG28126.1"/>
    </source>
</evidence>
<feature type="repeat" description="HEAT" evidence="2">
    <location>
        <begin position="100"/>
        <end position="127"/>
    </location>
</feature>